<dbReference type="Proteomes" id="UP000266313">
    <property type="component" value="Chromosome"/>
</dbReference>
<evidence type="ECO:0000313" key="3">
    <source>
        <dbReference type="EMBL" id="BBA33704.1"/>
    </source>
</evidence>
<feature type="domain" description="Filamentation induced by cAMP protein Fic-like C-terminal" evidence="2">
    <location>
        <begin position="37"/>
        <end position="67"/>
    </location>
</feature>
<organism evidence="3 4">
    <name type="scientific">Methylocaldum marinum</name>
    <dbReference type="NCBI Taxonomy" id="1432792"/>
    <lineage>
        <taxon>Bacteria</taxon>
        <taxon>Pseudomonadati</taxon>
        <taxon>Pseudomonadota</taxon>
        <taxon>Gammaproteobacteria</taxon>
        <taxon>Methylococcales</taxon>
        <taxon>Methylococcaceae</taxon>
        <taxon>Methylocaldum</taxon>
    </lineage>
</organism>
<dbReference type="InterPro" id="IPR049514">
    <property type="entry name" value="Fic-like_C"/>
</dbReference>
<protein>
    <recommendedName>
        <fullName evidence="2">Filamentation induced by cAMP protein Fic-like C-terminal domain-containing protein</fullName>
    </recommendedName>
</protein>
<reference evidence="3 4" key="1">
    <citation type="submission" date="2016-12" db="EMBL/GenBank/DDBJ databases">
        <title>Genome sequencing of Methylocaldum marinum.</title>
        <authorList>
            <person name="Takeuchi M."/>
            <person name="Kamagata Y."/>
            <person name="Hiraoka S."/>
            <person name="Oshima K."/>
            <person name="Hattori M."/>
            <person name="Iwasaki W."/>
        </authorList>
    </citation>
    <scope>NUCLEOTIDE SEQUENCE [LARGE SCALE GENOMIC DNA]</scope>
    <source>
        <strain evidence="3 4">S8</strain>
    </source>
</reference>
<proteinExistence type="predicted"/>
<dbReference type="Pfam" id="PF21247">
    <property type="entry name" value="Fic-like_C"/>
    <property type="match status" value="1"/>
</dbReference>
<sequence length="204" mass="23124">MKRSLPTIPKIHAHSNGANAKCTAVNSKILSLIYVIKHYLNPALEDEWIERTQPDSPRSPTQRYRLTGKSQRWLLNHANGRKVTTKFTETLRKDQKAAVREIIFPVLFLFLVDQQPTGLIYPQPLSKESTPTGNTPSRKAAINPIQLRIVRFDSIQIVPARLHGAGERLAKFTLQTYQSNAAGKPRGNIHQHHIQAPPHRVIRN</sequence>
<dbReference type="KEGG" id="mmai:sS8_1747"/>
<evidence type="ECO:0000259" key="2">
    <source>
        <dbReference type="Pfam" id="PF21247"/>
    </source>
</evidence>
<evidence type="ECO:0000313" key="4">
    <source>
        <dbReference type="Proteomes" id="UP000266313"/>
    </source>
</evidence>
<keyword evidence="4" id="KW-1185">Reference proteome</keyword>
<gene>
    <name evidence="3" type="ORF">sS8_1747</name>
</gene>
<accession>A0A250KQ77</accession>
<feature type="region of interest" description="Disordered" evidence="1">
    <location>
        <begin position="182"/>
        <end position="204"/>
    </location>
</feature>
<evidence type="ECO:0000256" key="1">
    <source>
        <dbReference type="SAM" id="MobiDB-lite"/>
    </source>
</evidence>
<dbReference type="EMBL" id="AP017928">
    <property type="protein sequence ID" value="BBA33704.1"/>
    <property type="molecule type" value="Genomic_DNA"/>
</dbReference>
<dbReference type="AlphaFoldDB" id="A0A250KQ77"/>
<name>A0A250KQ77_9GAMM</name>